<dbReference type="RefSeq" id="WP_322133395.1">
    <property type="nucleotide sequence ID" value="NZ_CP085036.1"/>
</dbReference>
<keyword evidence="2 6" id="KW-0560">Oxidoreductase</keyword>
<organism evidence="6 7">
    <name type="scientific">Antiquaquibacter oligotrophicus</name>
    <dbReference type="NCBI Taxonomy" id="2880260"/>
    <lineage>
        <taxon>Bacteria</taxon>
        <taxon>Bacillati</taxon>
        <taxon>Actinomycetota</taxon>
        <taxon>Actinomycetes</taxon>
        <taxon>Micrococcales</taxon>
        <taxon>Microbacteriaceae</taxon>
        <taxon>Antiquaquibacter</taxon>
    </lineage>
</organism>
<dbReference type="PANTHER" id="PTHR11516">
    <property type="entry name" value="PYRUVATE DEHYDROGENASE E1 COMPONENT, ALPHA SUBUNIT BACTERIAL AND ORGANELLAR"/>
    <property type="match status" value="1"/>
</dbReference>
<evidence type="ECO:0000256" key="4">
    <source>
        <dbReference type="SAM" id="MobiDB-lite"/>
    </source>
</evidence>
<name>A0ABT6KNQ3_9MICO</name>
<comment type="cofactor">
    <cofactor evidence="1">
        <name>thiamine diphosphate</name>
        <dbReference type="ChEBI" id="CHEBI:58937"/>
    </cofactor>
</comment>
<protein>
    <submittedName>
        <fullName evidence="6">TPP-dependent pyruvate/acetoin dehydrogenase alpha subunit</fullName>
        <ecNumber evidence="6">1.1.1.-</ecNumber>
    </submittedName>
</protein>
<evidence type="ECO:0000259" key="5">
    <source>
        <dbReference type="Pfam" id="PF00676"/>
    </source>
</evidence>
<evidence type="ECO:0000313" key="6">
    <source>
        <dbReference type="EMBL" id="MDH6181073.1"/>
    </source>
</evidence>
<dbReference type="Gene3D" id="3.40.50.970">
    <property type="match status" value="1"/>
</dbReference>
<feature type="region of interest" description="Disordered" evidence="4">
    <location>
        <begin position="303"/>
        <end position="325"/>
    </location>
</feature>
<gene>
    <name evidence="6" type="ORF">M2152_001255</name>
</gene>
<reference evidence="6 7" key="1">
    <citation type="submission" date="2023-04" db="EMBL/GenBank/DDBJ databases">
        <title>Genome Encyclopedia of Bacteria and Archaea VI: Functional Genomics of Type Strains.</title>
        <authorList>
            <person name="Whitman W."/>
        </authorList>
    </citation>
    <scope>NUCLEOTIDE SEQUENCE [LARGE SCALE GENOMIC DNA]</scope>
    <source>
        <strain evidence="6 7">SG_E_30_P1</strain>
    </source>
</reference>
<dbReference type="EC" id="1.1.1.-" evidence="6"/>
<dbReference type="Proteomes" id="UP001160142">
    <property type="component" value="Unassembled WGS sequence"/>
</dbReference>
<dbReference type="Pfam" id="PF00676">
    <property type="entry name" value="E1_dh"/>
    <property type="match status" value="1"/>
</dbReference>
<keyword evidence="3" id="KW-0786">Thiamine pyrophosphate</keyword>
<evidence type="ECO:0000313" key="7">
    <source>
        <dbReference type="Proteomes" id="UP001160142"/>
    </source>
</evidence>
<feature type="compositionally biased region" description="Basic and acidic residues" evidence="4">
    <location>
        <begin position="303"/>
        <end position="315"/>
    </location>
</feature>
<dbReference type="EMBL" id="JARXVQ010000001">
    <property type="protein sequence ID" value="MDH6181073.1"/>
    <property type="molecule type" value="Genomic_DNA"/>
</dbReference>
<evidence type="ECO:0000256" key="2">
    <source>
        <dbReference type="ARBA" id="ARBA00023002"/>
    </source>
</evidence>
<sequence length="325" mass="35028">MNNPELWRDRYRLMVLMRRFEEACLTGVASREIHGELHTAIGQEAIAAALAENIREGDALASTHRNHLHAIAKGIPLYPLMAEIFEKETGLCGGFGGHMHLFDKERRFSTTGIVGASLPVALGHAYAAKLRGDDTVAFAVIGDGSVNAGGFHETMNMASVLGLALVVVIENNEWAISVPFSAASSTAKLAERAVAYAIPGERVDGLDVDATSQAIGRAVAHARSTGPALVEAMCYRFRGHYEGDLDLYRSQSEKTDRTTTKDPVVLLRAQLRDGGMLDEATLERLESQVSAEIDAVLAQVRADKQPDRSRAHDHVFASGLKGAVA</sequence>
<dbReference type="InterPro" id="IPR001017">
    <property type="entry name" value="DH_E1"/>
</dbReference>
<dbReference type="CDD" id="cd02000">
    <property type="entry name" value="TPP_E1_PDC_ADC_BCADC"/>
    <property type="match status" value="1"/>
</dbReference>
<proteinExistence type="predicted"/>
<keyword evidence="6" id="KW-0670">Pyruvate</keyword>
<feature type="domain" description="Dehydrogenase E1 component" evidence="5">
    <location>
        <begin position="14"/>
        <end position="307"/>
    </location>
</feature>
<dbReference type="PANTHER" id="PTHR11516:SF60">
    <property type="entry name" value="PYRUVATE DEHYDROGENASE E1 COMPONENT SUBUNIT ALPHA"/>
    <property type="match status" value="1"/>
</dbReference>
<evidence type="ECO:0000256" key="1">
    <source>
        <dbReference type="ARBA" id="ARBA00001964"/>
    </source>
</evidence>
<dbReference type="GO" id="GO:0016491">
    <property type="term" value="F:oxidoreductase activity"/>
    <property type="evidence" value="ECO:0007669"/>
    <property type="project" value="UniProtKB-KW"/>
</dbReference>
<accession>A0ABT6KNQ3</accession>
<evidence type="ECO:0000256" key="3">
    <source>
        <dbReference type="ARBA" id="ARBA00023052"/>
    </source>
</evidence>
<dbReference type="InterPro" id="IPR029061">
    <property type="entry name" value="THDP-binding"/>
</dbReference>
<comment type="caution">
    <text evidence="6">The sequence shown here is derived from an EMBL/GenBank/DDBJ whole genome shotgun (WGS) entry which is preliminary data.</text>
</comment>
<keyword evidence="7" id="KW-1185">Reference proteome</keyword>
<dbReference type="SUPFAM" id="SSF52518">
    <property type="entry name" value="Thiamin diphosphate-binding fold (THDP-binding)"/>
    <property type="match status" value="1"/>
</dbReference>
<dbReference type="InterPro" id="IPR050642">
    <property type="entry name" value="PDH_E1_Alpha_Subunit"/>
</dbReference>